<dbReference type="PANTHER" id="PTHR24321:SF15">
    <property type="entry name" value="OXIDOREDUCTASE UCPA"/>
    <property type="match status" value="1"/>
</dbReference>
<dbReference type="InterPro" id="IPR020904">
    <property type="entry name" value="Sc_DH/Rdtase_CS"/>
</dbReference>
<evidence type="ECO:0000256" key="2">
    <source>
        <dbReference type="ARBA" id="ARBA00023002"/>
    </source>
</evidence>
<feature type="domain" description="Ketoreductase" evidence="3">
    <location>
        <begin position="7"/>
        <end position="178"/>
    </location>
</feature>
<dbReference type="Proteomes" id="UP001321542">
    <property type="component" value="Chromosome"/>
</dbReference>
<comment type="similarity">
    <text evidence="1">Belongs to the short-chain dehydrogenases/reductases (SDR) family.</text>
</comment>
<dbReference type="InterPro" id="IPR036291">
    <property type="entry name" value="NAD(P)-bd_dom_sf"/>
</dbReference>
<dbReference type="NCBIfam" id="NF005559">
    <property type="entry name" value="PRK07231.1"/>
    <property type="match status" value="1"/>
</dbReference>
<gene>
    <name evidence="4" type="ORF">SGFS_086400</name>
</gene>
<dbReference type="InterPro" id="IPR002347">
    <property type="entry name" value="SDR_fam"/>
</dbReference>
<keyword evidence="5" id="KW-1185">Reference proteome</keyword>
<reference evidence="4 5" key="2">
    <citation type="journal article" date="2023" name="ChemBioChem">
        <title>Acyltransferase Domain Exchange between Two Independent Type I Polyketide Synthases in the Same Producer Strain of Macrolide Antibiotics.</title>
        <authorList>
            <person name="Kudo F."/>
            <person name="Kishikawa K."/>
            <person name="Tsuboi K."/>
            <person name="Kido T."/>
            <person name="Usui T."/>
            <person name="Hashimoto J."/>
            <person name="Shin-Ya K."/>
            <person name="Miyanaga A."/>
            <person name="Eguchi T."/>
        </authorList>
    </citation>
    <scope>NUCLEOTIDE SEQUENCE [LARGE SCALE GENOMIC DNA]</scope>
    <source>
        <strain evidence="4 5">A-8890</strain>
    </source>
</reference>
<organism evidence="4 5">
    <name type="scientific">Streptomyces graminofaciens</name>
    <dbReference type="NCBI Taxonomy" id="68212"/>
    <lineage>
        <taxon>Bacteria</taxon>
        <taxon>Bacillati</taxon>
        <taxon>Actinomycetota</taxon>
        <taxon>Actinomycetes</taxon>
        <taxon>Kitasatosporales</taxon>
        <taxon>Streptomycetaceae</taxon>
        <taxon>Streptomyces</taxon>
    </lineage>
</organism>
<dbReference type="PROSITE" id="PS00061">
    <property type="entry name" value="ADH_SHORT"/>
    <property type="match status" value="1"/>
</dbReference>
<name>A0ABM9SCH1_9ACTN</name>
<dbReference type="EMBL" id="AP018448">
    <property type="protein sequence ID" value="BBC37346.1"/>
    <property type="molecule type" value="Genomic_DNA"/>
</dbReference>
<dbReference type="SUPFAM" id="SSF51735">
    <property type="entry name" value="NAD(P)-binding Rossmann-fold domains"/>
    <property type="match status" value="1"/>
</dbReference>
<dbReference type="PANTHER" id="PTHR24321">
    <property type="entry name" value="DEHYDROGENASES, SHORT CHAIN"/>
    <property type="match status" value="1"/>
</dbReference>
<proteinExistence type="inferred from homology"/>
<evidence type="ECO:0000313" key="5">
    <source>
        <dbReference type="Proteomes" id="UP001321542"/>
    </source>
</evidence>
<evidence type="ECO:0000313" key="4">
    <source>
        <dbReference type="EMBL" id="BBC37346.1"/>
    </source>
</evidence>
<dbReference type="InterPro" id="IPR057326">
    <property type="entry name" value="KR_dom"/>
</dbReference>
<protein>
    <submittedName>
        <fullName evidence="4">Oxidoreductase, short chain dehydrogenase/reductase family protein</fullName>
    </submittedName>
</protein>
<reference evidence="4 5" key="1">
    <citation type="journal article" date="2010" name="ChemBioChem">
        <title>Cloning and characterization of the biosynthetic gene cluster of 16-membered macrolide antibiotic FD-891: involvement of a dual functional cytochrome P450 monooxygenase catalyzing epoxidation and hydroxylation.</title>
        <authorList>
            <person name="Kudo F."/>
            <person name="Motegi A."/>
            <person name="Mizoue K."/>
            <person name="Eguchi T."/>
        </authorList>
    </citation>
    <scope>NUCLEOTIDE SEQUENCE [LARGE SCALE GENOMIC DNA]</scope>
    <source>
        <strain evidence="4 5">A-8890</strain>
    </source>
</reference>
<dbReference type="SMART" id="SM00822">
    <property type="entry name" value="PKS_KR"/>
    <property type="match status" value="1"/>
</dbReference>
<evidence type="ECO:0000256" key="1">
    <source>
        <dbReference type="ARBA" id="ARBA00006484"/>
    </source>
</evidence>
<keyword evidence="2" id="KW-0560">Oxidoreductase</keyword>
<dbReference type="PRINTS" id="PR00080">
    <property type="entry name" value="SDRFAMILY"/>
</dbReference>
<dbReference type="Gene3D" id="3.40.50.720">
    <property type="entry name" value="NAD(P)-binding Rossmann-like Domain"/>
    <property type="match status" value="1"/>
</dbReference>
<dbReference type="RefSeq" id="WP_286257647.1">
    <property type="nucleotide sequence ID" value="NZ_AP018448.1"/>
</dbReference>
<evidence type="ECO:0000259" key="3">
    <source>
        <dbReference type="SMART" id="SM00822"/>
    </source>
</evidence>
<dbReference type="Pfam" id="PF13561">
    <property type="entry name" value="adh_short_C2"/>
    <property type="match status" value="1"/>
</dbReference>
<dbReference type="PRINTS" id="PR00081">
    <property type="entry name" value="GDHRDH"/>
</dbReference>
<sequence>MGRLTERVAIVTGAAGGIGAAVARLLAAEGAAVVVADVRDTEGAELAAELGDRAPSVALDVTSEDGWQRAVAEVERELGPVSVLVNNAGIAAWGPMEEQSLESFRQVIDVNLQGPWLGMRAVAPSLRRSGGGVIVNISSLAGLTAYAGIGSYAASKWGLRGLTKTAALELAPDGIRVCSVHPGAIRTPMTADFDDSYTSGQPIPRFGEPEEVARMVLFVVTEATFSTGSEFVLDGGVLAGPPVVVSSKDDAEY</sequence>
<accession>A0ABM9SCH1</accession>